<accession>A0A836FFL1</accession>
<gene>
    <name evidence="1" type="ORF">G6Z78_0001011</name>
</gene>
<evidence type="ECO:0000313" key="2">
    <source>
        <dbReference type="Proteomes" id="UP000668214"/>
    </source>
</evidence>
<dbReference type="InterPro" id="IPR036397">
    <property type="entry name" value="RNaseH_sf"/>
</dbReference>
<name>A0A836FFL1_9HYME</name>
<dbReference type="Proteomes" id="UP000668214">
    <property type="component" value="Unassembled WGS sequence"/>
</dbReference>
<sequence length="144" mass="17408">MIQKQGHWVPYELKPRDIERRFGTCELLLQRQRRKDFLMHPHRPQNQTTLRPHVAKPVKTYLETLKWEVLPHPLYSPDIAPSDFHLFRSMAHGLADRRFHSYEEAQKWIDSWIASKDMSFFRRGIHVLPERWEKVVSSDGQYFK</sequence>
<organism evidence="1 2">
    <name type="scientific">Pseudoatta argentina</name>
    <dbReference type="NCBI Taxonomy" id="621737"/>
    <lineage>
        <taxon>Eukaryota</taxon>
        <taxon>Metazoa</taxon>
        <taxon>Ecdysozoa</taxon>
        <taxon>Arthropoda</taxon>
        <taxon>Hexapoda</taxon>
        <taxon>Insecta</taxon>
        <taxon>Pterygota</taxon>
        <taxon>Neoptera</taxon>
        <taxon>Endopterygota</taxon>
        <taxon>Hymenoptera</taxon>
        <taxon>Apocrita</taxon>
        <taxon>Aculeata</taxon>
        <taxon>Formicoidea</taxon>
        <taxon>Formicidae</taxon>
        <taxon>Myrmicinae</taxon>
        <taxon>Pseudoatta</taxon>
    </lineage>
</organism>
<dbReference type="InterPro" id="IPR052709">
    <property type="entry name" value="Transposase-MT_Hybrid"/>
</dbReference>
<dbReference type="Gene3D" id="3.30.420.10">
    <property type="entry name" value="Ribonuclease H-like superfamily/Ribonuclease H"/>
    <property type="match status" value="1"/>
</dbReference>
<dbReference type="PANTHER" id="PTHR46060">
    <property type="entry name" value="MARINER MOS1 TRANSPOSASE-LIKE PROTEIN"/>
    <property type="match status" value="1"/>
</dbReference>
<evidence type="ECO:0000313" key="1">
    <source>
        <dbReference type="EMBL" id="KAG5318287.1"/>
    </source>
</evidence>
<keyword evidence="2" id="KW-1185">Reference proteome</keyword>
<dbReference type="AlphaFoldDB" id="A0A836FFL1"/>
<reference evidence="1" key="1">
    <citation type="submission" date="2020-02" db="EMBL/GenBank/DDBJ databases">
        <title>Relaxed selection underlies rapid genomic changes in the transitions from sociality to social parasitism in ants.</title>
        <authorList>
            <person name="Bi X."/>
        </authorList>
    </citation>
    <scope>NUCLEOTIDE SEQUENCE</scope>
    <source>
        <strain evidence="1">BGI-DK2014c</strain>
        <tissue evidence="1">Whole body</tissue>
    </source>
</reference>
<protein>
    <submittedName>
        <fullName evidence="1">MOS1T transposase</fullName>
    </submittedName>
</protein>
<proteinExistence type="predicted"/>
<dbReference type="GO" id="GO:0003676">
    <property type="term" value="F:nucleic acid binding"/>
    <property type="evidence" value="ECO:0007669"/>
    <property type="project" value="InterPro"/>
</dbReference>
<feature type="non-terminal residue" evidence="1">
    <location>
        <position position="144"/>
    </location>
</feature>
<comment type="caution">
    <text evidence="1">The sequence shown here is derived from an EMBL/GenBank/DDBJ whole genome shotgun (WGS) entry which is preliminary data.</text>
</comment>
<feature type="non-terminal residue" evidence="1">
    <location>
        <position position="1"/>
    </location>
</feature>
<dbReference type="PANTHER" id="PTHR46060:SF1">
    <property type="entry name" value="MARINER MOS1 TRANSPOSASE-LIKE PROTEIN"/>
    <property type="match status" value="1"/>
</dbReference>
<dbReference type="EMBL" id="JAANIA010001953">
    <property type="protein sequence ID" value="KAG5318287.1"/>
    <property type="molecule type" value="Genomic_DNA"/>
</dbReference>